<keyword evidence="2" id="KW-1185">Reference proteome</keyword>
<keyword evidence="1" id="KW-0175">Coiled coil</keyword>
<dbReference type="AlphaFoldDB" id="A0A1I8BMX1"/>
<sequence length="88" mass="10445">MPKIWNLFRKSKYYLVNVHNIEKYLIPETSTRIVDIAGIEIEIEKIIKEKERKDKIEEENKNVLKKIFKPALGAVVNAFSMNKDWIIK</sequence>
<organism evidence="2 3">
    <name type="scientific">Meloidogyne hapla</name>
    <name type="common">Root-knot nematode worm</name>
    <dbReference type="NCBI Taxonomy" id="6305"/>
    <lineage>
        <taxon>Eukaryota</taxon>
        <taxon>Metazoa</taxon>
        <taxon>Ecdysozoa</taxon>
        <taxon>Nematoda</taxon>
        <taxon>Chromadorea</taxon>
        <taxon>Rhabditida</taxon>
        <taxon>Tylenchina</taxon>
        <taxon>Tylenchomorpha</taxon>
        <taxon>Tylenchoidea</taxon>
        <taxon>Meloidogynidae</taxon>
        <taxon>Meloidogyninae</taxon>
        <taxon>Meloidogyne</taxon>
    </lineage>
</organism>
<dbReference type="WBParaSite" id="MhA1_Contig35.frz3.gene2">
    <property type="protein sequence ID" value="MhA1_Contig35.frz3.gene2"/>
    <property type="gene ID" value="MhA1_Contig35.frz3.gene2"/>
</dbReference>
<evidence type="ECO:0000313" key="3">
    <source>
        <dbReference type="WBParaSite" id="MhA1_Contig35.frz3.gene2"/>
    </source>
</evidence>
<evidence type="ECO:0000313" key="2">
    <source>
        <dbReference type="Proteomes" id="UP000095281"/>
    </source>
</evidence>
<dbReference type="Proteomes" id="UP000095281">
    <property type="component" value="Unplaced"/>
</dbReference>
<reference evidence="3" key="1">
    <citation type="submission" date="2016-11" db="UniProtKB">
        <authorList>
            <consortium name="WormBaseParasite"/>
        </authorList>
    </citation>
    <scope>IDENTIFICATION</scope>
</reference>
<accession>A0A1I8BMX1</accession>
<evidence type="ECO:0000256" key="1">
    <source>
        <dbReference type="SAM" id="Coils"/>
    </source>
</evidence>
<proteinExistence type="predicted"/>
<name>A0A1I8BMX1_MELHA</name>
<protein>
    <submittedName>
        <fullName evidence="3">Uncharacterized protein</fullName>
    </submittedName>
</protein>
<feature type="coiled-coil region" evidence="1">
    <location>
        <begin position="39"/>
        <end position="66"/>
    </location>
</feature>